<reference evidence="2" key="1">
    <citation type="submission" date="2017-02" db="EMBL/GenBank/DDBJ databases">
        <authorList>
            <person name="Varghese N."/>
            <person name="Submissions S."/>
        </authorList>
    </citation>
    <scope>NUCLEOTIDE SEQUENCE [LARGE SCALE GENOMIC DNA]</scope>
    <source>
        <strain evidence="2">ATCC BAA-73</strain>
    </source>
</reference>
<accession>A0A1T4QTV5</accession>
<evidence type="ECO:0000313" key="2">
    <source>
        <dbReference type="Proteomes" id="UP000190625"/>
    </source>
</evidence>
<dbReference type="RefSeq" id="WP_078811068.1">
    <property type="nucleotide sequence ID" value="NZ_FUWM01000032.1"/>
</dbReference>
<dbReference type="STRING" id="142842.SAMN02745118_02677"/>
<sequence length="71" mass="7710">MNGISKPQSLEEVKFLIGNFGDALSDDNIKIITAIIDEIENAGGLDKADPSQLEQLILLLAQQNDIDLSEL</sequence>
<protein>
    <submittedName>
        <fullName evidence="1">Uncharacterized protein</fullName>
    </submittedName>
</protein>
<organism evidence="1 2">
    <name type="scientific">Selenihalanaerobacter shriftii</name>
    <dbReference type="NCBI Taxonomy" id="142842"/>
    <lineage>
        <taxon>Bacteria</taxon>
        <taxon>Bacillati</taxon>
        <taxon>Bacillota</taxon>
        <taxon>Clostridia</taxon>
        <taxon>Halanaerobiales</taxon>
        <taxon>Halobacteroidaceae</taxon>
        <taxon>Selenihalanaerobacter</taxon>
    </lineage>
</organism>
<gene>
    <name evidence="1" type="ORF">SAMN02745118_02677</name>
</gene>
<keyword evidence="2" id="KW-1185">Reference proteome</keyword>
<dbReference type="EMBL" id="FUWM01000032">
    <property type="protein sequence ID" value="SKA06708.1"/>
    <property type="molecule type" value="Genomic_DNA"/>
</dbReference>
<proteinExistence type="predicted"/>
<evidence type="ECO:0000313" key="1">
    <source>
        <dbReference type="EMBL" id="SKA06708.1"/>
    </source>
</evidence>
<dbReference type="AlphaFoldDB" id="A0A1T4QTV5"/>
<name>A0A1T4QTV5_9FIRM</name>
<dbReference type="Proteomes" id="UP000190625">
    <property type="component" value="Unassembled WGS sequence"/>
</dbReference>